<dbReference type="SUPFAM" id="SSF55271">
    <property type="entry name" value="DNA repair protein MutS, domain I"/>
    <property type="match status" value="1"/>
</dbReference>
<evidence type="ECO:0000256" key="3">
    <source>
        <dbReference type="ARBA" id="ARBA00022763"/>
    </source>
</evidence>
<feature type="domain" description="DNA mismatch repair proteins mutS family" evidence="8">
    <location>
        <begin position="681"/>
        <end position="697"/>
    </location>
</feature>
<dbReference type="InterPro" id="IPR007860">
    <property type="entry name" value="DNA_mmatch_repair_MutS_con_dom"/>
</dbReference>
<evidence type="ECO:0000256" key="5">
    <source>
        <dbReference type="ARBA" id="ARBA00023125"/>
    </source>
</evidence>
<dbReference type="InterPro" id="IPR036678">
    <property type="entry name" value="MutS_con_dom_sf"/>
</dbReference>
<proteinExistence type="inferred from homology"/>
<keyword evidence="10" id="KW-1185">Reference proteome</keyword>
<dbReference type="InterPro" id="IPR007695">
    <property type="entry name" value="DNA_mismatch_repair_MutS-lik_N"/>
</dbReference>
<evidence type="ECO:0000256" key="7">
    <source>
        <dbReference type="RuleBase" id="RU003756"/>
    </source>
</evidence>
<organism evidence="9 10">
    <name type="scientific">Candidatus Xenohaliotis californiensis</name>
    <dbReference type="NCBI Taxonomy" id="84677"/>
    <lineage>
        <taxon>Bacteria</taxon>
        <taxon>Pseudomonadati</taxon>
        <taxon>Pseudomonadota</taxon>
        <taxon>Alphaproteobacteria</taxon>
        <taxon>Rickettsiales</taxon>
        <taxon>Anaplasmataceae</taxon>
        <taxon>Candidatus Xenohaliotis</taxon>
    </lineage>
</organism>
<evidence type="ECO:0000259" key="8">
    <source>
        <dbReference type="PROSITE" id="PS00486"/>
    </source>
</evidence>
<dbReference type="SMART" id="SM00533">
    <property type="entry name" value="MUTSd"/>
    <property type="match status" value="1"/>
</dbReference>
<dbReference type="InterPro" id="IPR007696">
    <property type="entry name" value="DNA_mismatch_repair_MutS_core"/>
</dbReference>
<dbReference type="InterPro" id="IPR045076">
    <property type="entry name" value="MutS"/>
</dbReference>
<dbReference type="Gene3D" id="3.40.1170.10">
    <property type="entry name" value="DNA repair protein MutS, domain I"/>
    <property type="match status" value="1"/>
</dbReference>
<comment type="function">
    <text evidence="7">This protein is involved in the repair of mismatches in DNA.</text>
</comment>
<dbReference type="RefSeq" id="WP_338364013.1">
    <property type="nucleotide sequence ID" value="NZ_CAWVOK010000020.1"/>
</dbReference>
<name>A0ABM9N889_9RICK</name>
<keyword evidence="4" id="KW-0067">ATP-binding</keyword>
<evidence type="ECO:0000313" key="10">
    <source>
        <dbReference type="Proteomes" id="UP001314181"/>
    </source>
</evidence>
<dbReference type="SUPFAM" id="SSF48334">
    <property type="entry name" value="DNA repair protein MutS, domain III"/>
    <property type="match status" value="1"/>
</dbReference>
<dbReference type="Proteomes" id="UP001314181">
    <property type="component" value="Unassembled WGS sequence"/>
</dbReference>
<dbReference type="Gene3D" id="3.30.420.110">
    <property type="entry name" value="MutS, connector domain"/>
    <property type="match status" value="1"/>
</dbReference>
<keyword evidence="3 7" id="KW-0227">DNA damage</keyword>
<dbReference type="InterPro" id="IPR016151">
    <property type="entry name" value="DNA_mismatch_repair_MutS_N"/>
</dbReference>
<dbReference type="InterPro" id="IPR017261">
    <property type="entry name" value="DNA_mismatch_repair_MutS/MSH"/>
</dbReference>
<dbReference type="Gene3D" id="3.40.50.300">
    <property type="entry name" value="P-loop containing nucleotide triphosphate hydrolases"/>
    <property type="match status" value="1"/>
</dbReference>
<dbReference type="Pfam" id="PF05188">
    <property type="entry name" value="MutS_II"/>
    <property type="match status" value="1"/>
</dbReference>
<evidence type="ECO:0000313" key="9">
    <source>
        <dbReference type="EMBL" id="CAK8163023.1"/>
    </source>
</evidence>
<evidence type="ECO:0000256" key="1">
    <source>
        <dbReference type="ARBA" id="ARBA00006271"/>
    </source>
</evidence>
<dbReference type="NCBIfam" id="NF003810">
    <property type="entry name" value="PRK05399.1"/>
    <property type="match status" value="1"/>
</dbReference>
<evidence type="ECO:0000256" key="2">
    <source>
        <dbReference type="ARBA" id="ARBA00022741"/>
    </source>
</evidence>
<dbReference type="Gene3D" id="1.10.1420.10">
    <property type="match status" value="2"/>
</dbReference>
<dbReference type="Pfam" id="PF00488">
    <property type="entry name" value="MutS_V"/>
    <property type="match status" value="1"/>
</dbReference>
<dbReference type="InterPro" id="IPR000432">
    <property type="entry name" value="DNA_mismatch_repair_MutS_C"/>
</dbReference>
<dbReference type="Pfam" id="PF05192">
    <property type="entry name" value="MutS_III"/>
    <property type="match status" value="1"/>
</dbReference>
<comment type="similarity">
    <text evidence="1 7">Belongs to the DNA mismatch repair MutS family.</text>
</comment>
<keyword evidence="5 7" id="KW-0238">DNA-binding</keyword>
<dbReference type="EMBL" id="CAWVOK010000020">
    <property type="protein sequence ID" value="CAK8163023.1"/>
    <property type="molecule type" value="Genomic_DNA"/>
</dbReference>
<dbReference type="InterPro" id="IPR007861">
    <property type="entry name" value="DNA_mismatch_repair_MutS_clamp"/>
</dbReference>
<reference evidence="9 10" key="1">
    <citation type="submission" date="2024-01" db="EMBL/GenBank/DDBJ databases">
        <authorList>
            <person name="Kunselman E."/>
        </authorList>
    </citation>
    <scope>NUCLEOTIDE SEQUENCE [LARGE SCALE GENOMIC DNA]</scope>
    <source>
        <strain evidence="9">2 abalone samples</strain>
    </source>
</reference>
<keyword evidence="2 7" id="KW-0547">Nucleotide-binding</keyword>
<evidence type="ECO:0000256" key="6">
    <source>
        <dbReference type="ARBA" id="ARBA00023204"/>
    </source>
</evidence>
<dbReference type="SUPFAM" id="SSF52540">
    <property type="entry name" value="P-loop containing nucleoside triphosphate hydrolases"/>
    <property type="match status" value="1"/>
</dbReference>
<dbReference type="PANTHER" id="PTHR11361">
    <property type="entry name" value="DNA MISMATCH REPAIR PROTEIN MUTS FAMILY MEMBER"/>
    <property type="match status" value="1"/>
</dbReference>
<evidence type="ECO:0000256" key="4">
    <source>
        <dbReference type="ARBA" id="ARBA00022840"/>
    </source>
</evidence>
<dbReference type="PANTHER" id="PTHR11361:SF34">
    <property type="entry name" value="DNA MISMATCH REPAIR PROTEIN MSH1, MITOCHONDRIAL"/>
    <property type="match status" value="1"/>
</dbReference>
<dbReference type="PIRSF" id="PIRSF037677">
    <property type="entry name" value="DNA_mis_repair_Msh6"/>
    <property type="match status" value="1"/>
</dbReference>
<gene>
    <name evidence="9" type="ORF">CAXC1_280002</name>
</gene>
<dbReference type="SUPFAM" id="SSF53150">
    <property type="entry name" value="DNA repair protein MutS, domain II"/>
    <property type="match status" value="1"/>
</dbReference>
<protein>
    <submittedName>
        <fullName evidence="9">DNA mismatch repair protein MutS</fullName>
    </submittedName>
</protein>
<dbReference type="PROSITE" id="PS00486">
    <property type="entry name" value="DNA_MISMATCH_REPAIR_2"/>
    <property type="match status" value="1"/>
</dbReference>
<dbReference type="Pfam" id="PF01624">
    <property type="entry name" value="MutS_I"/>
    <property type="match status" value="1"/>
</dbReference>
<dbReference type="SMART" id="SM00534">
    <property type="entry name" value="MUTSac"/>
    <property type="match status" value="1"/>
</dbReference>
<accession>A0ABM9N889</accession>
<sequence>MKKGSILEQYTKIASNYSDCILLCRIGEFYEVFGDIAVKISELLNITLTKKGVVPMCGFPSVALMRFVAILLNNNYKIAICEQIDDTIIGKSRLSQREVVRVITPGTVFEEELIESSVANYLMCIKPIMKDMAYALSWADVSTGELCYTSTKKPMEIISIINPSEILIENKEHSIVHNIKCKHTCLFTKVMISIESDECLYEEYNKYFYEMTTMEKDACATIILYMKNIGVPMVLKSPIRVDNADHMFIDSNAIYGLEIFREQLGEKHNTLFALLNKTSTTAGARMLHKWLATPYANFKSINERLNAVDIFYNDMELTTKIRDLLKTCSDLERLLSKINANYITPKDLIFIMHTMNATLLIAGLITKHCSIPNCAKFTNASSLASIFTTLRDPHGFGVQISHKLNDNLNKDYQESGDYIKTVNAPILHAKKEIIRELATQIKILERNYRKISGVKKLSIKNHVKYGYYIEVVANEADRLLSNSKFTHIQTLSNTLRFSTEELCLLERHLRVAYDAAECIEKEIVQDLAAMIKDEISNLYDLAVALSTLDVITTFAKIAKDMNYIRPEILNNNILSIKQARHPVLESKIKCFIPNDIEMNMGSWLVTSPNMSGKSTILRQVALIVIMAQIGSYVPADSAQIGLVDKIFSRIGSSDKIVHGMSTFMVEMTETANIVNNATGKSLVILDEIGRGTCHHDGLAIAMAIIEYLCIVIKCRFMFATHFHELPKIAKHIKNLTYYTIETTCFNENGIKFHYKLKQGYGNKSMGIEIASIAGIPTTIINRAKELIKIT</sequence>
<dbReference type="Pfam" id="PF05190">
    <property type="entry name" value="MutS_IV"/>
    <property type="match status" value="1"/>
</dbReference>
<comment type="caution">
    <text evidence="9">The sequence shown here is derived from an EMBL/GenBank/DDBJ whole genome shotgun (WGS) entry which is preliminary data.</text>
</comment>
<dbReference type="InterPro" id="IPR027417">
    <property type="entry name" value="P-loop_NTPase"/>
</dbReference>
<dbReference type="InterPro" id="IPR036187">
    <property type="entry name" value="DNA_mismatch_repair_MutS_sf"/>
</dbReference>
<keyword evidence="6 7" id="KW-0234">DNA repair</keyword>